<feature type="domain" description="DUF7032" evidence="3">
    <location>
        <begin position="21"/>
        <end position="127"/>
    </location>
</feature>
<evidence type="ECO:0000256" key="2">
    <source>
        <dbReference type="PROSITE-ProRule" id="PRU00259"/>
    </source>
</evidence>
<dbReference type="OrthoDB" id="7537227at2759"/>
<evidence type="ECO:0000259" key="3">
    <source>
        <dbReference type="Pfam" id="PF23005"/>
    </source>
</evidence>
<organism evidence="4">
    <name type="scientific">Salvia splendens</name>
    <name type="common">Scarlet sage</name>
    <dbReference type="NCBI Taxonomy" id="180675"/>
    <lineage>
        <taxon>Eukaryota</taxon>
        <taxon>Viridiplantae</taxon>
        <taxon>Streptophyta</taxon>
        <taxon>Embryophyta</taxon>
        <taxon>Tracheophyta</taxon>
        <taxon>Spermatophyta</taxon>
        <taxon>Magnoliopsida</taxon>
        <taxon>eudicotyledons</taxon>
        <taxon>Gunneridae</taxon>
        <taxon>Pentapetalae</taxon>
        <taxon>asterids</taxon>
        <taxon>lamiids</taxon>
        <taxon>Lamiales</taxon>
        <taxon>Lamiaceae</taxon>
        <taxon>Nepetoideae</taxon>
        <taxon>Mentheae</taxon>
        <taxon>Salviinae</taxon>
        <taxon>Salvia</taxon>
        <taxon>Salvia subgen. Calosphace</taxon>
        <taxon>core Calosphace</taxon>
    </lineage>
</organism>
<dbReference type="InterPro" id="IPR000225">
    <property type="entry name" value="Armadillo"/>
</dbReference>
<proteinExistence type="predicted"/>
<keyword evidence="1" id="KW-0677">Repeat</keyword>
<reference evidence="4" key="1">
    <citation type="submission" date="2018-01" db="EMBL/GenBank/DDBJ databases">
        <authorList>
            <person name="Mao J.F."/>
        </authorList>
    </citation>
    <scope>NUCLEOTIDE SEQUENCE</scope>
    <source>
        <strain evidence="4">Huo1</strain>
        <tissue evidence="4">Leaf</tissue>
    </source>
</reference>
<protein>
    <recommendedName>
        <fullName evidence="3">DUF7032 domain-containing protein</fullName>
    </recommendedName>
</protein>
<evidence type="ECO:0000313" key="5">
    <source>
        <dbReference type="Proteomes" id="UP000298416"/>
    </source>
</evidence>
<gene>
    <name evidence="4" type="ORF">SASPL_152403</name>
</gene>
<dbReference type="InterPro" id="IPR054296">
    <property type="entry name" value="DUF7032"/>
</dbReference>
<dbReference type="Pfam" id="PF23005">
    <property type="entry name" value="DUF7032"/>
    <property type="match status" value="1"/>
</dbReference>
<dbReference type="PANTHER" id="PTHR46043:SF5">
    <property type="entry name" value="ARM REPEAT SUPERFAMILY PROTEIN"/>
    <property type="match status" value="1"/>
</dbReference>
<dbReference type="InterPro" id="IPR011989">
    <property type="entry name" value="ARM-like"/>
</dbReference>
<dbReference type="PANTHER" id="PTHR46043">
    <property type="entry name" value="ARM REPEAT SUPERFAMILY PROTEIN"/>
    <property type="match status" value="1"/>
</dbReference>
<accession>A0A8X8W305</accession>
<dbReference type="Proteomes" id="UP000298416">
    <property type="component" value="Unassembled WGS sequence"/>
</dbReference>
<dbReference type="EMBL" id="PNBA02000021">
    <property type="protein sequence ID" value="KAG6387217.1"/>
    <property type="molecule type" value="Genomic_DNA"/>
</dbReference>
<evidence type="ECO:0000313" key="4">
    <source>
        <dbReference type="EMBL" id="KAG6387217.1"/>
    </source>
</evidence>
<keyword evidence="5" id="KW-1185">Reference proteome</keyword>
<dbReference type="SMART" id="SM00185">
    <property type="entry name" value="ARM"/>
    <property type="match status" value="4"/>
</dbReference>
<feature type="repeat" description="ARM" evidence="2">
    <location>
        <begin position="276"/>
        <end position="321"/>
    </location>
</feature>
<reference evidence="4" key="2">
    <citation type="submission" date="2020-08" db="EMBL/GenBank/DDBJ databases">
        <title>Plant Genome Project.</title>
        <authorList>
            <person name="Zhang R.-G."/>
        </authorList>
    </citation>
    <scope>NUCLEOTIDE SEQUENCE</scope>
    <source>
        <strain evidence="4">Huo1</strain>
        <tissue evidence="4">Leaf</tissue>
    </source>
</reference>
<dbReference type="Gene3D" id="1.25.10.10">
    <property type="entry name" value="Leucine-rich Repeat Variant"/>
    <property type="match status" value="2"/>
</dbReference>
<sequence>MVEEENPSSSSPSTEKEQLKQAILQISSLISVSPSIKVFTAKWQSARNKLEELFSHLAAIENCELGGRNPSLLAAVAEILATLANCGDLARQCTEFTYTGKLLMQSDLDILSAKLDSHIASLRGILAAMLAQQSHALVVSRPSLASASKDEVRFYLNDVFSRLKIGKKREALIAFNEMAREYERHIKVGVEIDGFVNLIVNFLDSHETEVQEAAAEAVSSIAGIPRGKAALVSAAAIAPLIRAVESGSELCKELAARCLVKMTENSDNVWAVSAHGGVPALLKICTGAGDSGTQLVSLACGVLKNLAAVEEIKRFMMEDGAVAGLITLAGSKGGEEAQISALDLLHIIACGDILNREAIIAHGGIRTLVGIMNPASPVSTKTREVAFRCITTICLSSVTSCLALGFADHILHFLRFGEAPPVQELALKACFWLSGASDCAKKMMGEAGYMDVLVELLESKSFDIREIAGETLSNMLVLSKNRKRFVQNDENVVVLMRLIDPEQGNNKVLLSILASLSRSNSARKKMLCSGYLKNIDKLAEDDAKEIVRKLSFTRFQNVFNVFWHS</sequence>
<evidence type="ECO:0000256" key="1">
    <source>
        <dbReference type="ARBA" id="ARBA00022737"/>
    </source>
</evidence>
<dbReference type="PROSITE" id="PS50176">
    <property type="entry name" value="ARM_REPEAT"/>
    <property type="match status" value="1"/>
</dbReference>
<dbReference type="AlphaFoldDB" id="A0A8X8W305"/>
<comment type="caution">
    <text evidence="4">The sequence shown here is derived from an EMBL/GenBank/DDBJ whole genome shotgun (WGS) entry which is preliminary data.</text>
</comment>
<dbReference type="SUPFAM" id="SSF48371">
    <property type="entry name" value="ARM repeat"/>
    <property type="match status" value="1"/>
</dbReference>
<name>A0A8X8W305_SALSN</name>
<dbReference type="InterPro" id="IPR016024">
    <property type="entry name" value="ARM-type_fold"/>
</dbReference>